<evidence type="ECO:0000256" key="2">
    <source>
        <dbReference type="SAM" id="MobiDB-lite"/>
    </source>
</evidence>
<evidence type="ECO:0000313" key="3">
    <source>
        <dbReference type="EMBL" id="KAG9240020.1"/>
    </source>
</evidence>
<feature type="region of interest" description="Disordered" evidence="2">
    <location>
        <begin position="356"/>
        <end position="383"/>
    </location>
</feature>
<feature type="coiled-coil region" evidence="1">
    <location>
        <begin position="473"/>
        <end position="500"/>
    </location>
</feature>
<feature type="region of interest" description="Disordered" evidence="2">
    <location>
        <begin position="100"/>
        <end position="128"/>
    </location>
</feature>
<organism evidence="3 4">
    <name type="scientific">Calycina marina</name>
    <dbReference type="NCBI Taxonomy" id="1763456"/>
    <lineage>
        <taxon>Eukaryota</taxon>
        <taxon>Fungi</taxon>
        <taxon>Dikarya</taxon>
        <taxon>Ascomycota</taxon>
        <taxon>Pezizomycotina</taxon>
        <taxon>Leotiomycetes</taxon>
        <taxon>Helotiales</taxon>
        <taxon>Pezizellaceae</taxon>
        <taxon>Calycina</taxon>
    </lineage>
</organism>
<evidence type="ECO:0000313" key="4">
    <source>
        <dbReference type="Proteomes" id="UP000887226"/>
    </source>
</evidence>
<dbReference type="AlphaFoldDB" id="A0A9P7YVJ6"/>
<dbReference type="EMBL" id="MU254638">
    <property type="protein sequence ID" value="KAG9240020.1"/>
    <property type="molecule type" value="Genomic_DNA"/>
</dbReference>
<comment type="caution">
    <text evidence="3">The sequence shown here is derived from an EMBL/GenBank/DDBJ whole genome shotgun (WGS) entry which is preliminary data.</text>
</comment>
<feature type="coiled-coil region" evidence="1">
    <location>
        <begin position="266"/>
        <end position="293"/>
    </location>
</feature>
<gene>
    <name evidence="3" type="ORF">BJ878DRAFT_546694</name>
</gene>
<reference evidence="3" key="1">
    <citation type="journal article" date="2021" name="IMA Fungus">
        <title>Genomic characterization of three marine fungi, including Emericellopsis atlantica sp. nov. with signatures of a generalist lifestyle and marine biomass degradation.</title>
        <authorList>
            <person name="Hagestad O.C."/>
            <person name="Hou L."/>
            <person name="Andersen J.H."/>
            <person name="Hansen E.H."/>
            <person name="Altermark B."/>
            <person name="Li C."/>
            <person name="Kuhnert E."/>
            <person name="Cox R.J."/>
            <person name="Crous P.W."/>
            <person name="Spatafora J.W."/>
            <person name="Lail K."/>
            <person name="Amirebrahimi M."/>
            <person name="Lipzen A."/>
            <person name="Pangilinan J."/>
            <person name="Andreopoulos W."/>
            <person name="Hayes R.D."/>
            <person name="Ng V."/>
            <person name="Grigoriev I.V."/>
            <person name="Jackson S.A."/>
            <person name="Sutton T.D.S."/>
            <person name="Dobson A.D.W."/>
            <person name="Rama T."/>
        </authorList>
    </citation>
    <scope>NUCLEOTIDE SEQUENCE</scope>
    <source>
        <strain evidence="3">TRa3180A</strain>
    </source>
</reference>
<name>A0A9P7YVJ6_9HELO</name>
<accession>A0A9P7YVJ6</accession>
<evidence type="ECO:0000256" key="1">
    <source>
        <dbReference type="SAM" id="Coils"/>
    </source>
</evidence>
<dbReference type="Proteomes" id="UP000887226">
    <property type="component" value="Unassembled WGS sequence"/>
</dbReference>
<dbReference type="OrthoDB" id="5377009at2759"/>
<keyword evidence="4" id="KW-1185">Reference proteome</keyword>
<protein>
    <submittedName>
        <fullName evidence="3">Uncharacterized protein</fullName>
    </submittedName>
</protein>
<sequence length="506" mass="55585">MSPSLEYDSIPLPETSVHRRTLSSYVDSRNFSLNTKKVWVEDCFDRDREEVYEQGSCILPPPAAATTSRTFPKCVPTSTEEETCSARQPRTQQRSLTALLPFGSPTKSRGNSLKGLVKERKMSSSEEDMFTGEREAIYKSISKGGLGSWFTGSSAPVTVGISTQPTAQEMDSSSAISSSKAPSPPRFGFFSSKPASQIIQLPQHLIESDGLLKLDIHTALHLTPSSETFSPAAFKNLQTNAEGLLSKMQTAYKLLSLKHHVLSEDLSTQEEEFEEADMRAQHLKTQLDDMSKKFSEQDSVIENLVLELAHERQLRAEEKDAREKSIALVRENARKHDKCCSGHSEDLHADMNIQRRGWRNSGGSTTEYESDIDSSSDSVFSRSRSPTLTVNSATSAMTSDSTPEILQANLGGMAMLKDERGGIQRPKLVQQPSTFQKLMRANTVVGGISSPTKEVHGCSNCRGQQASVAWDTVGLLKAENKGLKDRVETLEDAVDNALDLCAGLGR</sequence>
<keyword evidence="1" id="KW-0175">Coiled coil</keyword>
<proteinExistence type="predicted"/>